<keyword evidence="3" id="KW-0418">Kinase</keyword>
<dbReference type="SUPFAM" id="SSF81901">
    <property type="entry name" value="HCP-like"/>
    <property type="match status" value="1"/>
</dbReference>
<dbReference type="InterPro" id="IPR024983">
    <property type="entry name" value="CHAT_dom"/>
</dbReference>
<sequence length="870" mass="96026">MERWNAHVGQLYLPFYDKRLMLDLAADNIGRLSQVLSLTPEGDELMPKWLNELGNAHLARFEQFGEMQDIQQAVELQERAIMLTPAGHSDLPTRLTDLAIVYHARFERLGQVQDIDKAIEYETQALLLTPESHAITSKLLNALGNSHMARYDRLGLPADLDRAIEFQNRAIMLTRLSDPNLPRWLHSLGSTYQRRFDYQGHTQDIDTAIELQYKAVSLVPESHPAVPMVLNSLGLAHSKRFQRLDGMEDISKAIECQVRAVSLLPDGNPALSGCLAALGGSYNTRFERLGNLEDIENAIECLARAMSLLPEGHPAISTILLNLGSAQQQKLQHLGDPGSLAESFESFRRSALSPGHPLKRLDAAHRWGKLAASQQVPDPLAAFETAMSLVPQVVRSGNPIHERFNNVKVVGDLASEAAALAISAQRYDLAIEWLEQGRAIVWNQVLQLQAPLERLESVNPPLARTIEQVASEFYAVGFSNPLHSLDLEQAAHRHRRLAQQYEQLVQEARFVPGFERFLLPKKASELVEASRNGPVVVVTVHSSRSGALVLRPQPDGLSHIDLQNISLTKANELRAQLERSLSERDRSGCADVLATLWTDVAKPVLEHLGYLNSKPGGLPRVTWCMAGLLASLPLHAAGLYDEPQAKVSDFVICSYTPTLGALMSPPSPANHSSILAVGQPSAPEQNHAPGTESELAHIKQRAQPPVRFTELRDAHATTAAVLAGMETHDWVHLACRIRPNAQDPTASEIFLHNGSMRLAALLQKSFRNKGLAFLSACDTLLADSNLADECMHPAFWMLLAGYPSVISAMWSANDQDVSMVADRVYDQLLKDGKMNHADAASALHDALEELRVTVGEGEFWRWIPFVHIGV</sequence>
<evidence type="ECO:0000313" key="3">
    <source>
        <dbReference type="EMBL" id="KAB5588641.1"/>
    </source>
</evidence>
<dbReference type="PANTHER" id="PTHR19959:SF119">
    <property type="entry name" value="FUNGAL LIPASE-LIKE DOMAIN-CONTAINING PROTEIN"/>
    <property type="match status" value="1"/>
</dbReference>
<comment type="caution">
    <text evidence="3">The sequence shown here is derived from an EMBL/GenBank/DDBJ whole genome shotgun (WGS) entry which is preliminary data.</text>
</comment>
<evidence type="ECO:0000313" key="4">
    <source>
        <dbReference type="Proteomes" id="UP000383932"/>
    </source>
</evidence>
<feature type="region of interest" description="Disordered" evidence="1">
    <location>
        <begin position="670"/>
        <end position="693"/>
    </location>
</feature>
<accession>A0A5N5QB58</accession>
<reference evidence="3 4" key="1">
    <citation type="journal article" date="2019" name="Fungal Biol. Biotechnol.">
        <title>Draft genome sequence of fastidious pathogen Ceratobasidium theobromae, which causes vascular-streak dieback in Theobroma cacao.</title>
        <authorList>
            <person name="Ali S.S."/>
            <person name="Asman A."/>
            <person name="Shao J."/>
            <person name="Firmansyah A.P."/>
            <person name="Susilo A.W."/>
            <person name="Rosmana A."/>
            <person name="McMahon P."/>
            <person name="Junaid M."/>
            <person name="Guest D."/>
            <person name="Kheng T.Y."/>
            <person name="Meinhardt L.W."/>
            <person name="Bailey B.A."/>
        </authorList>
    </citation>
    <scope>NUCLEOTIDE SEQUENCE [LARGE SCALE GENOMIC DNA]</scope>
    <source>
        <strain evidence="3 4">CT2</strain>
    </source>
</reference>
<evidence type="ECO:0000259" key="2">
    <source>
        <dbReference type="Pfam" id="PF12770"/>
    </source>
</evidence>
<dbReference type="GO" id="GO:0016301">
    <property type="term" value="F:kinase activity"/>
    <property type="evidence" value="ECO:0007669"/>
    <property type="project" value="UniProtKB-KW"/>
</dbReference>
<dbReference type="AlphaFoldDB" id="A0A5N5QB58"/>
<dbReference type="InterPro" id="IPR011990">
    <property type="entry name" value="TPR-like_helical_dom_sf"/>
</dbReference>
<keyword evidence="4" id="KW-1185">Reference proteome</keyword>
<protein>
    <submittedName>
        <fullName evidence="3">Protein kinase rad3</fullName>
    </submittedName>
</protein>
<name>A0A5N5QB58_9AGAM</name>
<dbReference type="PANTHER" id="PTHR19959">
    <property type="entry name" value="KINESIN LIGHT CHAIN"/>
    <property type="match status" value="1"/>
</dbReference>
<dbReference type="EMBL" id="SSOP01000401">
    <property type="protein sequence ID" value="KAB5588641.1"/>
    <property type="molecule type" value="Genomic_DNA"/>
</dbReference>
<evidence type="ECO:0000256" key="1">
    <source>
        <dbReference type="SAM" id="MobiDB-lite"/>
    </source>
</evidence>
<keyword evidence="3" id="KW-0808">Transferase</keyword>
<gene>
    <name evidence="3" type="ORF">CTheo_7918</name>
</gene>
<dbReference type="OrthoDB" id="9991317at2759"/>
<organism evidence="3 4">
    <name type="scientific">Ceratobasidium theobromae</name>
    <dbReference type="NCBI Taxonomy" id="1582974"/>
    <lineage>
        <taxon>Eukaryota</taxon>
        <taxon>Fungi</taxon>
        <taxon>Dikarya</taxon>
        <taxon>Basidiomycota</taxon>
        <taxon>Agaricomycotina</taxon>
        <taxon>Agaricomycetes</taxon>
        <taxon>Cantharellales</taxon>
        <taxon>Ceratobasidiaceae</taxon>
        <taxon>Ceratobasidium</taxon>
    </lineage>
</organism>
<feature type="domain" description="CHAT" evidence="2">
    <location>
        <begin position="592"/>
        <end position="869"/>
    </location>
</feature>
<dbReference type="Gene3D" id="1.25.40.10">
    <property type="entry name" value="Tetratricopeptide repeat domain"/>
    <property type="match status" value="1"/>
</dbReference>
<dbReference type="Proteomes" id="UP000383932">
    <property type="component" value="Unassembled WGS sequence"/>
</dbReference>
<proteinExistence type="predicted"/>
<dbReference type="Pfam" id="PF12770">
    <property type="entry name" value="CHAT"/>
    <property type="match status" value="1"/>
</dbReference>